<dbReference type="InterPro" id="IPR035991">
    <property type="entry name" value="Casein_kinase_II_beta-like"/>
</dbReference>
<dbReference type="AlphaFoldDB" id="A0A5A8DGQ2"/>
<dbReference type="PANTHER" id="PTHR11740">
    <property type="entry name" value="CASEIN KINASE II SUBUNIT BETA"/>
    <property type="match status" value="1"/>
</dbReference>
<dbReference type="InterPro" id="IPR016149">
    <property type="entry name" value="Casein_kin_II_reg-sub_N"/>
</dbReference>
<organism evidence="4 5">
    <name type="scientific">Cafeteria roenbergensis</name>
    <name type="common">Marine flagellate</name>
    <dbReference type="NCBI Taxonomy" id="33653"/>
    <lineage>
        <taxon>Eukaryota</taxon>
        <taxon>Sar</taxon>
        <taxon>Stramenopiles</taxon>
        <taxon>Bigyra</taxon>
        <taxon>Opalozoa</taxon>
        <taxon>Bicosoecida</taxon>
        <taxon>Cafeteriaceae</taxon>
        <taxon>Cafeteria</taxon>
    </lineage>
</organism>
<feature type="compositionally biased region" description="Basic residues" evidence="3">
    <location>
        <begin position="334"/>
        <end position="343"/>
    </location>
</feature>
<comment type="subunit">
    <text evidence="2">Tetramer of two alpha and two beta subunits.</text>
</comment>
<sequence length="343" mass="36438">MEDDADTWIGWFCSQKGNEFLCEVEASFIEDAFNLYGLRSMVPHFRDCIEMILDIRSGSERDREDWSGALFEHARDLYGLIHARFILTSRGMLKMLHKYEDLEFGHCPNVACQNFPVLPVGLSNDLRVETVKLFCPRCEQVYRATTHDAPSSLDGSFFGTTFPHLLLLLRPGLAPPKSPWRYVPRIYGFRIYGRAGSKGAGVLEAIAEQERKGEDVARASTALIEAIAAVQAPLDRASEAPRLPPPAEGGGMPGTPLGLAESSELPAAGASSQTAAAAAAAAAAATGAAASSWTAAASAPAAEQLNHNGAEAGAPAAGAGDGDDDDAEDEAARHAPKKLKTSA</sequence>
<proteinExistence type="inferred from homology"/>
<evidence type="ECO:0000313" key="5">
    <source>
        <dbReference type="Proteomes" id="UP000325113"/>
    </source>
</evidence>
<dbReference type="EMBL" id="VLTM01000024">
    <property type="protein sequence ID" value="KAA0162981.1"/>
    <property type="molecule type" value="Genomic_DNA"/>
</dbReference>
<comment type="caution">
    <text evidence="4">The sequence shown here is derived from an EMBL/GenBank/DDBJ whole genome shotgun (WGS) entry which is preliminary data.</text>
</comment>
<dbReference type="Proteomes" id="UP000325113">
    <property type="component" value="Unassembled WGS sequence"/>
</dbReference>
<feature type="compositionally biased region" description="Low complexity" evidence="3">
    <location>
        <begin position="309"/>
        <end position="318"/>
    </location>
</feature>
<feature type="region of interest" description="Disordered" evidence="3">
    <location>
        <begin position="289"/>
        <end position="343"/>
    </location>
</feature>
<gene>
    <name evidence="4" type="ORF">FNF31_03037</name>
</gene>
<dbReference type="InterPro" id="IPR000704">
    <property type="entry name" value="Casein_kinase_II_reg-sub"/>
</dbReference>
<dbReference type="Pfam" id="PF01214">
    <property type="entry name" value="CK_II_beta"/>
    <property type="match status" value="1"/>
</dbReference>
<comment type="similarity">
    <text evidence="1 2">Belongs to the casein kinase 2 subunit beta family.</text>
</comment>
<dbReference type="FunFam" id="2.20.25.20:FF:000001">
    <property type="entry name" value="Casein kinase II subunit beta"/>
    <property type="match status" value="1"/>
</dbReference>
<evidence type="ECO:0000256" key="2">
    <source>
        <dbReference type="RuleBase" id="RU361268"/>
    </source>
</evidence>
<dbReference type="GO" id="GO:0005956">
    <property type="term" value="C:protein kinase CK2 complex"/>
    <property type="evidence" value="ECO:0007669"/>
    <property type="project" value="UniProtKB-UniRule"/>
</dbReference>
<dbReference type="Gene3D" id="1.10.1820.10">
    <property type="entry name" value="protein kinase ck2 holoenzyme, chain C, domain 1"/>
    <property type="match status" value="1"/>
</dbReference>
<dbReference type="FunFam" id="1.10.1820.10:FF:000005">
    <property type="entry name" value="Casein kinase II subunit beta"/>
    <property type="match status" value="1"/>
</dbReference>
<evidence type="ECO:0000256" key="3">
    <source>
        <dbReference type="SAM" id="MobiDB-lite"/>
    </source>
</evidence>
<dbReference type="PRINTS" id="PR00472">
    <property type="entry name" value="CASNKINASEII"/>
</dbReference>
<dbReference type="Gene3D" id="2.20.25.20">
    <property type="match status" value="1"/>
</dbReference>
<dbReference type="GO" id="GO:0005737">
    <property type="term" value="C:cytoplasm"/>
    <property type="evidence" value="ECO:0007669"/>
    <property type="project" value="TreeGrafter"/>
</dbReference>
<name>A0A5A8DGQ2_CAFRO</name>
<evidence type="ECO:0000313" key="4">
    <source>
        <dbReference type="EMBL" id="KAA0162981.1"/>
    </source>
</evidence>
<reference evidence="4 5" key="1">
    <citation type="submission" date="2019-07" db="EMBL/GenBank/DDBJ databases">
        <title>Genomes of Cafeteria roenbergensis.</title>
        <authorList>
            <person name="Fischer M.G."/>
            <person name="Hackl T."/>
            <person name="Roman M."/>
        </authorList>
    </citation>
    <scope>NUCLEOTIDE SEQUENCE [LARGE SCALE GENOMIC DNA]</scope>
    <source>
        <strain evidence="4 5">Cflag</strain>
    </source>
</reference>
<dbReference type="SMART" id="SM01085">
    <property type="entry name" value="CK_II_beta"/>
    <property type="match status" value="1"/>
</dbReference>
<feature type="compositionally biased region" description="Low complexity" evidence="3">
    <location>
        <begin position="289"/>
        <end position="302"/>
    </location>
</feature>
<feature type="region of interest" description="Disordered" evidence="3">
    <location>
        <begin position="235"/>
        <end position="266"/>
    </location>
</feature>
<dbReference type="PANTHER" id="PTHR11740:SF0">
    <property type="entry name" value="CASEIN KINASE II SUBUNIT BETA"/>
    <property type="match status" value="1"/>
</dbReference>
<evidence type="ECO:0000256" key="1">
    <source>
        <dbReference type="ARBA" id="ARBA00006941"/>
    </source>
</evidence>
<dbReference type="GO" id="GO:0019887">
    <property type="term" value="F:protein kinase regulator activity"/>
    <property type="evidence" value="ECO:0007669"/>
    <property type="project" value="InterPro"/>
</dbReference>
<dbReference type="SUPFAM" id="SSF57798">
    <property type="entry name" value="Casein kinase II beta subunit"/>
    <property type="match status" value="1"/>
</dbReference>
<dbReference type="PROSITE" id="PS01101">
    <property type="entry name" value="CK2_BETA"/>
    <property type="match status" value="1"/>
</dbReference>
<accession>A0A5A8DGQ2</accession>
<protein>
    <recommendedName>
        <fullName evidence="2">Casein kinase II subunit beta</fullName>
        <shortName evidence="2">CK II beta</shortName>
    </recommendedName>
</protein>